<feature type="domain" description="RNA polymerase sigma-70 region 2" evidence="6">
    <location>
        <begin position="45"/>
        <end position="110"/>
    </location>
</feature>
<organism evidence="8 9">
    <name type="scientific">Nocardioides iriomotensis</name>
    <dbReference type="NCBI Taxonomy" id="715784"/>
    <lineage>
        <taxon>Bacteria</taxon>
        <taxon>Bacillati</taxon>
        <taxon>Actinomycetota</taxon>
        <taxon>Actinomycetes</taxon>
        <taxon>Propionibacteriales</taxon>
        <taxon>Nocardioidaceae</taxon>
        <taxon>Nocardioides</taxon>
    </lineage>
</organism>
<dbReference type="InterPro" id="IPR013324">
    <property type="entry name" value="RNA_pol_sigma_r3/r4-like"/>
</dbReference>
<dbReference type="InterPro" id="IPR000943">
    <property type="entry name" value="RNA_pol_sigma70"/>
</dbReference>
<dbReference type="SUPFAM" id="SSF88946">
    <property type="entry name" value="Sigma2 domain of RNA polymerase sigma factors"/>
    <property type="match status" value="1"/>
</dbReference>
<dbReference type="PANTHER" id="PTHR30385:SF4">
    <property type="entry name" value="RNA POLYMERASE SIGMA-E FACTOR"/>
    <property type="match status" value="1"/>
</dbReference>
<dbReference type="GO" id="GO:0003677">
    <property type="term" value="F:DNA binding"/>
    <property type="evidence" value="ECO:0007669"/>
    <property type="project" value="UniProtKB-KW"/>
</dbReference>
<evidence type="ECO:0000313" key="8">
    <source>
        <dbReference type="EMBL" id="RYU09529.1"/>
    </source>
</evidence>
<dbReference type="AlphaFoldDB" id="A0A4Q5IX99"/>
<protein>
    <submittedName>
        <fullName evidence="8">Sigma-70 family RNA polymerase sigma factor</fullName>
    </submittedName>
</protein>
<evidence type="ECO:0000313" key="9">
    <source>
        <dbReference type="Proteomes" id="UP000291189"/>
    </source>
</evidence>
<sequence>MTSAAPTTELPRAERMARTADCLDEARHARPARRDNLVEQVVLLNMPVARSVAQRYRDRGLHEDDLDQVAYLALTRAAQNYDTELSSDFLSYAVPCIRGELKKHFRDSGWSVRPPRRVQELQARISSARSDMAQQLGRSPDRDELADELHVDGVDLDEAMSADGCFQPTSLDRPLVEDSTTTVGERLTDESHDLASAEARMTLAPLVRRLGERDRRIVELRFFHQATQQEIAEDIGVTQMHVSRLITRILGNLREDLDDADDAATEDPGA</sequence>
<dbReference type="SUPFAM" id="SSF88659">
    <property type="entry name" value="Sigma3 and sigma4 domains of RNA polymerase sigma factors"/>
    <property type="match status" value="2"/>
</dbReference>
<evidence type="ECO:0000259" key="5">
    <source>
        <dbReference type="Pfam" id="PF04539"/>
    </source>
</evidence>
<dbReference type="PANTHER" id="PTHR30385">
    <property type="entry name" value="SIGMA FACTOR F FLAGELLAR"/>
    <property type="match status" value="1"/>
</dbReference>
<dbReference type="Pfam" id="PF04539">
    <property type="entry name" value="Sigma70_r3"/>
    <property type="match status" value="1"/>
</dbReference>
<dbReference type="NCBIfam" id="TIGR02937">
    <property type="entry name" value="sigma70-ECF"/>
    <property type="match status" value="1"/>
</dbReference>
<dbReference type="PRINTS" id="PR00046">
    <property type="entry name" value="SIGMA70FCT"/>
</dbReference>
<dbReference type="Proteomes" id="UP000291189">
    <property type="component" value="Unassembled WGS sequence"/>
</dbReference>
<evidence type="ECO:0000259" key="6">
    <source>
        <dbReference type="Pfam" id="PF04542"/>
    </source>
</evidence>
<evidence type="ECO:0000256" key="4">
    <source>
        <dbReference type="ARBA" id="ARBA00023163"/>
    </source>
</evidence>
<evidence type="ECO:0000259" key="7">
    <source>
        <dbReference type="Pfam" id="PF04545"/>
    </source>
</evidence>
<accession>A0A4Q5IX99</accession>
<dbReference type="InterPro" id="IPR007630">
    <property type="entry name" value="RNA_pol_sigma70_r4"/>
</dbReference>
<feature type="domain" description="RNA polymerase sigma-70 region 3" evidence="5">
    <location>
        <begin position="123"/>
        <end position="191"/>
    </location>
</feature>
<keyword evidence="1" id="KW-0805">Transcription regulation</keyword>
<dbReference type="GO" id="GO:0016987">
    <property type="term" value="F:sigma factor activity"/>
    <property type="evidence" value="ECO:0007669"/>
    <property type="project" value="UniProtKB-KW"/>
</dbReference>
<dbReference type="GO" id="GO:0006352">
    <property type="term" value="P:DNA-templated transcription initiation"/>
    <property type="evidence" value="ECO:0007669"/>
    <property type="project" value="InterPro"/>
</dbReference>
<keyword evidence="3" id="KW-0238">DNA-binding</keyword>
<dbReference type="EMBL" id="SDPU01000035">
    <property type="protein sequence ID" value="RYU09529.1"/>
    <property type="molecule type" value="Genomic_DNA"/>
</dbReference>
<dbReference type="InterPro" id="IPR014284">
    <property type="entry name" value="RNA_pol_sigma-70_dom"/>
</dbReference>
<reference evidence="8 9" key="1">
    <citation type="submission" date="2019-01" db="EMBL/GenBank/DDBJ databases">
        <title>Nocardioides guangzhouensis sp. nov., an actinobacterium isolated from soil.</title>
        <authorList>
            <person name="Fu Y."/>
            <person name="Cai Y."/>
            <person name="Lin Z."/>
            <person name="Chen P."/>
        </authorList>
    </citation>
    <scope>NUCLEOTIDE SEQUENCE [LARGE SCALE GENOMIC DNA]</scope>
    <source>
        <strain evidence="8 9">NBRC 105384</strain>
    </source>
</reference>
<dbReference type="InterPro" id="IPR007627">
    <property type="entry name" value="RNA_pol_sigma70_r2"/>
</dbReference>
<gene>
    <name evidence="8" type="ORF">ETU37_21005</name>
</gene>
<evidence type="ECO:0000256" key="1">
    <source>
        <dbReference type="ARBA" id="ARBA00023015"/>
    </source>
</evidence>
<proteinExistence type="predicted"/>
<keyword evidence="9" id="KW-1185">Reference proteome</keyword>
<dbReference type="InterPro" id="IPR007624">
    <property type="entry name" value="RNA_pol_sigma70_r3"/>
</dbReference>
<evidence type="ECO:0000256" key="3">
    <source>
        <dbReference type="ARBA" id="ARBA00023125"/>
    </source>
</evidence>
<keyword evidence="4" id="KW-0804">Transcription</keyword>
<dbReference type="Pfam" id="PF04545">
    <property type="entry name" value="Sigma70_r4"/>
    <property type="match status" value="1"/>
</dbReference>
<dbReference type="Pfam" id="PF04542">
    <property type="entry name" value="Sigma70_r2"/>
    <property type="match status" value="1"/>
</dbReference>
<dbReference type="InterPro" id="IPR013325">
    <property type="entry name" value="RNA_pol_sigma_r2"/>
</dbReference>
<keyword evidence="2" id="KW-0731">Sigma factor</keyword>
<feature type="domain" description="RNA polymerase sigma-70 region 4" evidence="7">
    <location>
        <begin position="209"/>
        <end position="255"/>
    </location>
</feature>
<dbReference type="OrthoDB" id="9804285at2"/>
<comment type="caution">
    <text evidence="8">The sequence shown here is derived from an EMBL/GenBank/DDBJ whole genome shotgun (WGS) entry which is preliminary data.</text>
</comment>
<name>A0A4Q5IX99_9ACTN</name>
<dbReference type="Gene3D" id="1.20.140.160">
    <property type="match status" value="1"/>
</dbReference>
<dbReference type="Gene3D" id="1.20.120.1810">
    <property type="match status" value="1"/>
</dbReference>
<evidence type="ECO:0000256" key="2">
    <source>
        <dbReference type="ARBA" id="ARBA00023082"/>
    </source>
</evidence>